<dbReference type="SUPFAM" id="SSF82057">
    <property type="entry name" value="Prokaryotic SH3-related domain"/>
    <property type="match status" value="1"/>
</dbReference>
<dbReference type="RefSeq" id="WP_002459467.1">
    <property type="nucleotide sequence ID" value="NZ_JBBLTT010000006.1"/>
</dbReference>
<dbReference type="Gene3D" id="2.30.30.170">
    <property type="match status" value="7"/>
</dbReference>
<dbReference type="EC" id="3.5.1.28" evidence="6"/>
<keyword evidence="12" id="KW-0378">Hydrolase</keyword>
<protein>
    <recommendedName>
        <fullName evidence="8">Bifunctional autolysin</fullName>
        <ecNumber evidence="7">3.2.1.96</ecNumber>
        <ecNumber evidence="6">3.5.1.28</ecNumber>
    </recommendedName>
</protein>
<gene>
    <name evidence="19" type="ORF">HMPREF3225_00679</name>
</gene>
<keyword evidence="11" id="KW-0677">Repeat</keyword>
<evidence type="ECO:0000256" key="13">
    <source>
        <dbReference type="ARBA" id="ARBA00023268"/>
    </source>
</evidence>
<dbReference type="PROSITE" id="PS51780">
    <property type="entry name" value="GW"/>
    <property type="match status" value="5"/>
</dbReference>
<dbReference type="SMART" id="SM00047">
    <property type="entry name" value="LYZ2"/>
    <property type="match status" value="1"/>
</dbReference>
<dbReference type="SMART" id="SM00644">
    <property type="entry name" value="Ami_2"/>
    <property type="match status" value="1"/>
</dbReference>
<dbReference type="Pfam" id="PF13457">
    <property type="entry name" value="GW"/>
    <property type="match status" value="7"/>
</dbReference>
<comment type="subcellular location">
    <subcellularLocation>
        <location evidence="2">Secreted</location>
    </subcellularLocation>
</comment>
<evidence type="ECO:0000256" key="2">
    <source>
        <dbReference type="ARBA" id="ARBA00004613"/>
    </source>
</evidence>
<evidence type="ECO:0000256" key="17">
    <source>
        <dbReference type="SAM" id="SignalP"/>
    </source>
</evidence>
<dbReference type="AlphaFoldDB" id="A0ABD4EHL1"/>
<comment type="caution">
    <text evidence="19">The sequence shown here is derived from an EMBL/GenBank/DDBJ whole genome shotgun (WGS) entry which is preliminary data.</text>
</comment>
<name>A0ABD4EHL1_STALU</name>
<evidence type="ECO:0000259" key="18">
    <source>
        <dbReference type="PROSITE" id="PS51780"/>
    </source>
</evidence>
<evidence type="ECO:0000256" key="12">
    <source>
        <dbReference type="ARBA" id="ARBA00022801"/>
    </source>
</evidence>
<evidence type="ECO:0000313" key="19">
    <source>
        <dbReference type="EMBL" id="KXA39319.1"/>
    </source>
</evidence>
<dbReference type="EC" id="3.2.1.96" evidence="7"/>
<accession>A0ABD4EHL1</accession>
<proteinExistence type="inferred from homology"/>
<keyword evidence="14" id="KW-0961">Cell wall biogenesis/degradation</keyword>
<evidence type="ECO:0000256" key="10">
    <source>
        <dbReference type="ARBA" id="ARBA00022729"/>
    </source>
</evidence>
<comment type="similarity">
    <text evidence="4">In the C-terminal section; belongs to the glycosyl hydrolase 73 family.</text>
</comment>
<dbReference type="Pfam" id="PF01832">
    <property type="entry name" value="Glucosaminidase"/>
    <property type="match status" value="1"/>
</dbReference>
<evidence type="ECO:0000256" key="7">
    <source>
        <dbReference type="ARBA" id="ARBA00012566"/>
    </source>
</evidence>
<dbReference type="GO" id="GO:0005576">
    <property type="term" value="C:extracellular region"/>
    <property type="evidence" value="ECO:0007669"/>
    <property type="project" value="UniProtKB-SubCell"/>
</dbReference>
<evidence type="ECO:0000256" key="16">
    <source>
        <dbReference type="SAM" id="MobiDB-lite"/>
    </source>
</evidence>
<feature type="chain" id="PRO_5044861927" description="Bifunctional autolysin" evidence="17">
    <location>
        <begin position="30"/>
        <end position="1278"/>
    </location>
</feature>
<organism evidence="19 20">
    <name type="scientific">Staphylococcus lugdunensis</name>
    <dbReference type="NCBI Taxonomy" id="28035"/>
    <lineage>
        <taxon>Bacteria</taxon>
        <taxon>Bacillati</taxon>
        <taxon>Bacillota</taxon>
        <taxon>Bacilli</taxon>
        <taxon>Bacillales</taxon>
        <taxon>Staphylococcaceae</taxon>
        <taxon>Staphylococcus</taxon>
    </lineage>
</organism>
<feature type="domain" description="GW" evidence="18">
    <location>
        <begin position="814"/>
        <end position="889"/>
    </location>
</feature>
<dbReference type="CDD" id="cd06583">
    <property type="entry name" value="PGRP"/>
    <property type="match status" value="1"/>
</dbReference>
<comment type="catalytic activity">
    <reaction evidence="15">
        <text>an N(4)-(oligosaccharide-(1-&gt;3)-[oligosaccharide-(1-&gt;6)]-beta-D-Man-(1-&gt;4)-beta-D-GlcNAc-(1-&gt;4)-alpha-D-GlcNAc)-L-asparaginyl-[protein] + H2O = an oligosaccharide-(1-&gt;3)-[oligosaccharide-(1-&gt;6)]-beta-D-Man-(1-&gt;4)-D-GlcNAc + N(4)-(N-acetyl-beta-D-glucosaminyl)-L-asparaginyl-[protein]</text>
        <dbReference type="Rhea" id="RHEA:73067"/>
        <dbReference type="Rhea" id="RHEA-COMP:12603"/>
        <dbReference type="Rhea" id="RHEA-COMP:18176"/>
        <dbReference type="ChEBI" id="CHEBI:15377"/>
        <dbReference type="ChEBI" id="CHEBI:132248"/>
        <dbReference type="ChEBI" id="CHEBI:192714"/>
        <dbReference type="ChEBI" id="CHEBI:192715"/>
        <dbReference type="EC" id="3.2.1.96"/>
    </reaction>
</comment>
<dbReference type="InterPro" id="IPR038200">
    <property type="entry name" value="GW_dom_sf"/>
</dbReference>
<feature type="compositionally biased region" description="Polar residues" evidence="16">
    <location>
        <begin position="176"/>
        <end position="208"/>
    </location>
</feature>
<dbReference type="GO" id="GO:0071555">
    <property type="term" value="P:cell wall organization"/>
    <property type="evidence" value="ECO:0007669"/>
    <property type="project" value="UniProtKB-KW"/>
</dbReference>
<evidence type="ECO:0000256" key="15">
    <source>
        <dbReference type="ARBA" id="ARBA00034414"/>
    </source>
</evidence>
<comment type="catalytic activity">
    <reaction evidence="1">
        <text>Hydrolyzes the link between N-acetylmuramoyl residues and L-amino acid residues in certain cell-wall glycopeptides.</text>
        <dbReference type="EC" id="3.5.1.28"/>
    </reaction>
</comment>
<dbReference type="Gene3D" id="3.40.80.10">
    <property type="entry name" value="Peptidoglycan recognition protein-like"/>
    <property type="match status" value="1"/>
</dbReference>
<comment type="subunit">
    <text evidence="5">Oligomer; forms a ring structure at the cell surface which is important for efficient partitioning of daughter cells after cell division.</text>
</comment>
<feature type="compositionally biased region" description="Low complexity" evidence="16">
    <location>
        <begin position="451"/>
        <end position="466"/>
    </location>
</feature>
<dbReference type="InterPro" id="IPR025987">
    <property type="entry name" value="GW_dom"/>
</dbReference>
<feature type="domain" description="GW" evidence="18">
    <location>
        <begin position="546"/>
        <end position="620"/>
    </location>
</feature>
<evidence type="ECO:0000256" key="4">
    <source>
        <dbReference type="ARBA" id="ARBA00007974"/>
    </source>
</evidence>
<evidence type="ECO:0000256" key="8">
    <source>
        <dbReference type="ARBA" id="ARBA00016987"/>
    </source>
</evidence>
<dbReference type="InterPro" id="IPR002901">
    <property type="entry name" value="MGlyc_endo_b_GlcNAc-like_dom"/>
</dbReference>
<feature type="compositionally biased region" description="Polar residues" evidence="16">
    <location>
        <begin position="143"/>
        <end position="162"/>
    </location>
</feature>
<feature type="domain" description="GW" evidence="18">
    <location>
        <begin position="713"/>
        <end position="786"/>
    </location>
</feature>
<evidence type="ECO:0000256" key="3">
    <source>
        <dbReference type="ARBA" id="ARBA00006088"/>
    </source>
</evidence>
<feature type="region of interest" description="Disordered" evidence="16">
    <location>
        <begin position="100"/>
        <end position="228"/>
    </location>
</feature>
<evidence type="ECO:0000256" key="1">
    <source>
        <dbReference type="ARBA" id="ARBA00001561"/>
    </source>
</evidence>
<evidence type="ECO:0000256" key="11">
    <source>
        <dbReference type="ARBA" id="ARBA00022737"/>
    </source>
</evidence>
<keyword evidence="10 17" id="KW-0732">Signal</keyword>
<dbReference type="EMBL" id="LRQI01000027">
    <property type="protein sequence ID" value="KXA39319.1"/>
    <property type="molecule type" value="Genomic_DNA"/>
</dbReference>
<dbReference type="InterPro" id="IPR002502">
    <property type="entry name" value="Amidase_domain"/>
</dbReference>
<dbReference type="InterPro" id="IPR036505">
    <property type="entry name" value="Amidase/PGRP_sf"/>
</dbReference>
<dbReference type="GO" id="GO:0033925">
    <property type="term" value="F:mannosyl-glycoprotein endo-beta-N-acetylglucosaminidase activity"/>
    <property type="evidence" value="ECO:0007669"/>
    <property type="project" value="UniProtKB-EC"/>
</dbReference>
<evidence type="ECO:0000256" key="5">
    <source>
        <dbReference type="ARBA" id="ARBA00011697"/>
    </source>
</evidence>
<keyword evidence="13" id="KW-0511">Multifunctional enzyme</keyword>
<feature type="compositionally biased region" description="Polar residues" evidence="16">
    <location>
        <begin position="216"/>
        <end position="228"/>
    </location>
</feature>
<feature type="domain" description="GW" evidence="18">
    <location>
        <begin position="891"/>
        <end position="966"/>
    </location>
</feature>
<evidence type="ECO:0000313" key="20">
    <source>
        <dbReference type="Proteomes" id="UP000070063"/>
    </source>
</evidence>
<feature type="compositionally biased region" description="Low complexity" evidence="16">
    <location>
        <begin position="163"/>
        <end position="175"/>
    </location>
</feature>
<evidence type="ECO:0000256" key="9">
    <source>
        <dbReference type="ARBA" id="ARBA00022525"/>
    </source>
</evidence>
<evidence type="ECO:0000256" key="6">
    <source>
        <dbReference type="ARBA" id="ARBA00011901"/>
    </source>
</evidence>
<dbReference type="SUPFAM" id="SSF55846">
    <property type="entry name" value="N-acetylmuramoyl-L-alanine amidase-like"/>
    <property type="match status" value="1"/>
</dbReference>
<evidence type="ECO:0000256" key="14">
    <source>
        <dbReference type="ARBA" id="ARBA00023316"/>
    </source>
</evidence>
<feature type="domain" description="GW" evidence="18">
    <location>
        <begin position="470"/>
        <end position="544"/>
    </location>
</feature>
<comment type="similarity">
    <text evidence="3">In the N-terminal section; belongs to the N-acetylmuramoyl-L-alanine amidase 2 family.</text>
</comment>
<dbReference type="Proteomes" id="UP000070063">
    <property type="component" value="Unassembled WGS sequence"/>
</dbReference>
<sequence>MTKKFNLKLPSMLALSLFGATLTAQHAHAAESTTDQSTNKNVIDQQNDVVKANKAKKAVSNAAQNVSGVQAYHNPSLVKSSDTTSGQTYDAKLDTLTDQTHVQTSQQQNAKNQQQTKTASQQQAEQAKQQADTTTARQDAQTYNQNAAQSNKTKQQANANVSTTTKQQATQAANTSLKSQNNVETTNQKAVSTQNTAQKQSNSVTTYQGRVGGMGSSATKAQTAKSTSGFTGFRKAVSTYKATSSLPKYKPQVNSSINDYIRKNNIQAPKIEEDYTSYFPKYGYRNGVGKPEGIVVHDTANDNSTIDGEIAFMKRNYNSAFVHAFVDGNRIVETAPTDYLSWGAGPNANNRFINVEIVHTHDYASFARSMNNYADYAATQLQYYGLKPDSAENDGNGTVWTHYAVSHWLGGTDHTDPHAYLQSHGYSYAELYDLINEKYLIKTGQVAPWGTSSSTDPSKPSTPTNPGKLKVSTNSGVAQIKPSNSGLFVTVYDKTGKKTNQVQKTLSVTKQATLGNDKFYLVNDYNTGKTFGWVKQGDVVYNTAKSPVKVNQSYSVKPGTKFYTVPWGTPSQVAGTVSGSSNQTFKATKSQMISTATYLYGTVNGKSGWISKAYLSAINNDSSSTKPSTDNSKKLNVSNLTNTLGQVSTDTKGAYTTVYDKTVKENPLLSGRTFSINKKATLNNKTYYLLADFNGNVTRGWVPADQVTIAQSTPTKVKKQYNVKGNANIYYVPWSKDNQVVAKTPKNGGQFNSIDQLTVGKETYLHGSINHQWGWIKQSDVATPAKSAVRTLAVKTTPTTKVTTASTTQKAASAVQTVNKIGQVKVNNSGIRTSVYDKAGKNAAKYGNRTFTITKQRTVGNNTYVLLTNHNQNTPIGWYNIKDVNIKNYGTENRVTNQYRVNSKNQGLYSIPWGTTQQQLEQANSLAQRTFKATKSVTIDGVKYLYGSVNNKLGWIAEKDLTSLSSNTAYNYTFVINNKDSYFYDDLSLQTKHLLSPYYEQTFVVAKYQVVNGVKWYYGQFSDGQFAWINENDLSQELIKYSATGMTLDAAAQLQMSLPYPPQSYVGPSKWRNATLAEVKSAMDTSKFVNDPVQKYQFLQLDQPQYLSVASLNNLLKGCGVLENQGQAFSQAAKQYGLNEIYLISHALLETGRGQSQLAKGANIVNGKLSTTTAIKYHNVFGIGAYDSNPVFDGITYAKKAGWDSVEKAIVGGAQFIGQSYVKAGQNTLYKMRWNPENPGKHQYATGVTWASVNAQNMKNFYDTIHESGKYFDVPTYK</sequence>
<keyword evidence="9" id="KW-0964">Secreted</keyword>
<feature type="compositionally biased region" description="Low complexity" evidence="16">
    <location>
        <begin position="106"/>
        <end position="142"/>
    </location>
</feature>
<dbReference type="GO" id="GO:0008745">
    <property type="term" value="F:N-acetylmuramoyl-L-alanine amidase activity"/>
    <property type="evidence" value="ECO:0007669"/>
    <property type="project" value="UniProtKB-EC"/>
</dbReference>
<feature type="region of interest" description="Disordered" evidence="16">
    <location>
        <begin position="449"/>
        <end position="474"/>
    </location>
</feature>
<reference evidence="19 20" key="1">
    <citation type="submission" date="2016-01" db="EMBL/GenBank/DDBJ databases">
        <authorList>
            <person name="Mitreva M."/>
            <person name="Pepin K.H."/>
            <person name="Mihindukulasuriya K.A."/>
            <person name="Fulton R."/>
            <person name="Fronick C."/>
            <person name="O'Laughlin M."/>
            <person name="Miner T."/>
            <person name="Herter B."/>
            <person name="Rosa B.A."/>
            <person name="Cordes M."/>
            <person name="Tomlinson C."/>
            <person name="Wollam A."/>
            <person name="Palsikar V.B."/>
            <person name="Mardis E.R."/>
            <person name="Wilson R.K."/>
        </authorList>
    </citation>
    <scope>NUCLEOTIDE SEQUENCE [LARGE SCALE GENOMIC DNA]</scope>
    <source>
        <strain evidence="19 20">MJR7738</strain>
    </source>
</reference>
<feature type="signal peptide" evidence="17">
    <location>
        <begin position="1"/>
        <end position="29"/>
    </location>
</feature>